<keyword evidence="3" id="KW-1185">Reference proteome</keyword>
<feature type="coiled-coil region" evidence="1">
    <location>
        <begin position="44"/>
        <end position="71"/>
    </location>
</feature>
<sequence length="242" mass="29564">MLTSTRKVKDDFIGGRDFSRVRRYDDEARKARIFASNAPIAIDVNKLDDQLKEKEEQRHQKELSLKEEESRKALEKQCWDKEDEELRKQRIQARSTLEQCWTKQHEEFTERWKHRPYELSEKVGLLPVQRYQFQDGEVVKEANVTRRICEAWNQQIEDHNARLRQEMEDRKQNDLQLDMERKNWEKTQKEIAKELFNSNVDMANEYLRQHQEKNARDKKTHDEEHFYEISKAFFEQFQTRSR</sequence>
<evidence type="ECO:0000256" key="1">
    <source>
        <dbReference type="SAM" id="Coils"/>
    </source>
</evidence>
<evidence type="ECO:0000313" key="3">
    <source>
        <dbReference type="Proteomes" id="UP000886520"/>
    </source>
</evidence>
<keyword evidence="1" id="KW-0175">Coiled coil</keyword>
<reference evidence="2" key="1">
    <citation type="submission" date="2021-01" db="EMBL/GenBank/DDBJ databases">
        <title>Adiantum capillus-veneris genome.</title>
        <authorList>
            <person name="Fang Y."/>
            <person name="Liao Q."/>
        </authorList>
    </citation>
    <scope>NUCLEOTIDE SEQUENCE</scope>
    <source>
        <strain evidence="2">H3</strain>
        <tissue evidence="2">Leaf</tissue>
    </source>
</reference>
<accession>A0A9D4U594</accession>
<organism evidence="2 3">
    <name type="scientific">Adiantum capillus-veneris</name>
    <name type="common">Maidenhair fern</name>
    <dbReference type="NCBI Taxonomy" id="13818"/>
    <lineage>
        <taxon>Eukaryota</taxon>
        <taxon>Viridiplantae</taxon>
        <taxon>Streptophyta</taxon>
        <taxon>Embryophyta</taxon>
        <taxon>Tracheophyta</taxon>
        <taxon>Polypodiopsida</taxon>
        <taxon>Polypodiidae</taxon>
        <taxon>Polypodiales</taxon>
        <taxon>Pteridineae</taxon>
        <taxon>Pteridaceae</taxon>
        <taxon>Vittarioideae</taxon>
        <taxon>Adiantum</taxon>
    </lineage>
</organism>
<protein>
    <submittedName>
        <fullName evidence="2">Uncharacterized protein</fullName>
    </submittedName>
</protein>
<name>A0A9D4U594_ADICA</name>
<proteinExistence type="predicted"/>
<gene>
    <name evidence="2" type="ORF">GOP47_0023753</name>
</gene>
<dbReference type="Proteomes" id="UP000886520">
    <property type="component" value="Chromosome 23"/>
</dbReference>
<dbReference type="EMBL" id="JABFUD020000023">
    <property type="protein sequence ID" value="KAI5061248.1"/>
    <property type="molecule type" value="Genomic_DNA"/>
</dbReference>
<dbReference type="OrthoDB" id="1909798at2759"/>
<dbReference type="AlphaFoldDB" id="A0A9D4U594"/>
<comment type="caution">
    <text evidence="2">The sequence shown here is derived from an EMBL/GenBank/DDBJ whole genome shotgun (WGS) entry which is preliminary data.</text>
</comment>
<evidence type="ECO:0000313" key="2">
    <source>
        <dbReference type="EMBL" id="KAI5061248.1"/>
    </source>
</evidence>